<dbReference type="PRINTS" id="PR00956">
    <property type="entry name" value="FLGMOTORFLIN"/>
</dbReference>
<dbReference type="NCBIfam" id="TIGR02480">
    <property type="entry name" value="fliN"/>
    <property type="match status" value="1"/>
</dbReference>
<feature type="region of interest" description="Disordered" evidence="7">
    <location>
        <begin position="1"/>
        <end position="31"/>
    </location>
</feature>
<dbReference type="NCBIfam" id="NF005995">
    <property type="entry name" value="PRK08119.1"/>
    <property type="match status" value="1"/>
</dbReference>
<evidence type="ECO:0000313" key="10">
    <source>
        <dbReference type="EMBL" id="WAA10724.1"/>
    </source>
</evidence>
<feature type="domain" description="CheC-like protein" evidence="9">
    <location>
        <begin position="39"/>
        <end position="75"/>
    </location>
</feature>
<organism evidence="10 11">
    <name type="scientific">Fervidibacillus albus</name>
    <dbReference type="NCBI Taxonomy" id="2980026"/>
    <lineage>
        <taxon>Bacteria</taxon>
        <taxon>Bacillati</taxon>
        <taxon>Bacillota</taxon>
        <taxon>Bacilli</taxon>
        <taxon>Bacillales</taxon>
        <taxon>Bacillaceae</taxon>
        <taxon>Fervidibacillus</taxon>
    </lineage>
</organism>
<dbReference type="KEGG" id="faf:OE104_05245"/>
<evidence type="ECO:0000256" key="7">
    <source>
        <dbReference type="SAM" id="MobiDB-lite"/>
    </source>
</evidence>
<feature type="domain" description="CheC-like protein" evidence="9">
    <location>
        <begin position="136"/>
        <end position="169"/>
    </location>
</feature>
<evidence type="ECO:0000256" key="4">
    <source>
        <dbReference type="ARBA" id="ARBA00022500"/>
    </source>
</evidence>
<dbReference type="InterPro" id="IPR051469">
    <property type="entry name" value="FliN/MopA/SpaO"/>
</dbReference>
<comment type="subcellular location">
    <subcellularLocation>
        <location evidence="1">Cell membrane</location>
        <topology evidence="1">Peripheral membrane protein</topology>
        <orientation evidence="1">Cytoplasmic side</orientation>
    </subcellularLocation>
</comment>
<dbReference type="InterPro" id="IPR036429">
    <property type="entry name" value="SpoA-like_sf"/>
</dbReference>
<dbReference type="InterPro" id="IPR028976">
    <property type="entry name" value="CheC-like_sf"/>
</dbReference>
<dbReference type="SUPFAM" id="SSF103039">
    <property type="entry name" value="CheC-like"/>
    <property type="match status" value="1"/>
</dbReference>
<evidence type="ECO:0000259" key="8">
    <source>
        <dbReference type="Pfam" id="PF01052"/>
    </source>
</evidence>
<dbReference type="InterPro" id="IPR012826">
    <property type="entry name" value="FliN"/>
</dbReference>
<keyword evidence="3" id="KW-1003">Cell membrane</keyword>
<keyword evidence="11" id="KW-1185">Reference proteome</keyword>
<dbReference type="GO" id="GO:0009425">
    <property type="term" value="C:bacterial-type flagellum basal body"/>
    <property type="evidence" value="ECO:0007669"/>
    <property type="project" value="InterPro"/>
</dbReference>
<evidence type="ECO:0000256" key="2">
    <source>
        <dbReference type="ARBA" id="ARBA00009226"/>
    </source>
</evidence>
<dbReference type="Pfam" id="PF01052">
    <property type="entry name" value="FliMN_C"/>
    <property type="match status" value="1"/>
</dbReference>
<feature type="domain" description="Flagellar motor switch protein FliN-like C-terminal" evidence="8">
    <location>
        <begin position="304"/>
        <end position="374"/>
    </location>
</feature>
<evidence type="ECO:0000256" key="1">
    <source>
        <dbReference type="ARBA" id="ARBA00004413"/>
    </source>
</evidence>
<dbReference type="InterPro" id="IPR007597">
    <property type="entry name" value="CheC"/>
</dbReference>
<dbReference type="GO" id="GO:0003774">
    <property type="term" value="F:cytoskeletal motor activity"/>
    <property type="evidence" value="ECO:0007669"/>
    <property type="project" value="InterPro"/>
</dbReference>
<dbReference type="CDD" id="cd17907">
    <property type="entry name" value="FliY_FliN-Y"/>
    <property type="match status" value="1"/>
</dbReference>
<dbReference type="Proteomes" id="UP001164718">
    <property type="component" value="Chromosome"/>
</dbReference>
<dbReference type="GO" id="GO:0005886">
    <property type="term" value="C:plasma membrane"/>
    <property type="evidence" value="ECO:0007669"/>
    <property type="project" value="UniProtKB-SubCell"/>
</dbReference>
<dbReference type="GO" id="GO:0071973">
    <property type="term" value="P:bacterial-type flagellum-dependent cell motility"/>
    <property type="evidence" value="ECO:0007669"/>
    <property type="project" value="InterPro"/>
</dbReference>
<dbReference type="GO" id="GO:0016787">
    <property type="term" value="F:hydrolase activity"/>
    <property type="evidence" value="ECO:0007669"/>
    <property type="project" value="InterPro"/>
</dbReference>
<gene>
    <name evidence="10" type="primary">fliY</name>
    <name evidence="10" type="ORF">OE104_05245</name>
</gene>
<dbReference type="PANTHER" id="PTHR43484:SF1">
    <property type="entry name" value="FLAGELLAR MOTOR SWITCH PROTEIN FLIN"/>
    <property type="match status" value="1"/>
</dbReference>
<dbReference type="Gene3D" id="3.40.1550.10">
    <property type="entry name" value="CheC-like"/>
    <property type="match status" value="1"/>
</dbReference>
<dbReference type="AlphaFoldDB" id="A0A9E8RWX6"/>
<evidence type="ECO:0000256" key="6">
    <source>
        <dbReference type="ARBA" id="ARBA00023136"/>
    </source>
</evidence>
<evidence type="ECO:0000313" key="11">
    <source>
        <dbReference type="Proteomes" id="UP001164718"/>
    </source>
</evidence>
<dbReference type="Gene3D" id="2.30.330.10">
    <property type="entry name" value="SpoA-like"/>
    <property type="match status" value="1"/>
</dbReference>
<keyword evidence="6" id="KW-0472">Membrane</keyword>
<keyword evidence="10" id="KW-0966">Cell projection</keyword>
<accession>A0A9E8RWX6</accession>
<proteinExistence type="inferred from homology"/>
<protein>
    <submittedName>
        <fullName evidence="10">Flagellar motor switch phosphatase FliY</fullName>
    </submittedName>
</protein>
<dbReference type="EMBL" id="CP106878">
    <property type="protein sequence ID" value="WAA10724.1"/>
    <property type="molecule type" value="Genomic_DNA"/>
</dbReference>
<evidence type="ECO:0000259" key="9">
    <source>
        <dbReference type="Pfam" id="PF04509"/>
    </source>
</evidence>
<keyword evidence="10" id="KW-0282">Flagellum</keyword>
<dbReference type="RefSeq" id="WP_275418524.1">
    <property type="nucleotide sequence ID" value="NZ_CP106878.1"/>
</dbReference>
<comment type="similarity">
    <text evidence="2">Belongs to the FliN/MopA/SpaO family.</text>
</comment>
<dbReference type="InterPro" id="IPR001543">
    <property type="entry name" value="FliN-like_C"/>
</dbReference>
<dbReference type="Pfam" id="PF04509">
    <property type="entry name" value="CheC"/>
    <property type="match status" value="2"/>
</dbReference>
<reference evidence="10" key="1">
    <citation type="submission" date="2022-09" db="EMBL/GenBank/DDBJ databases">
        <title>Complete Genomes of Fervidibacillus albus and Fervidibacillus halotolerans isolated from tidal flat sediments.</title>
        <authorList>
            <person name="Kwon K.K."/>
            <person name="Yang S.-H."/>
            <person name="Park M.J."/>
            <person name="Oh H.-M."/>
        </authorList>
    </citation>
    <scope>NUCLEOTIDE SEQUENCE</scope>
    <source>
        <strain evidence="10">MEBiC13591</strain>
    </source>
</reference>
<dbReference type="PANTHER" id="PTHR43484">
    <property type="match status" value="1"/>
</dbReference>
<keyword evidence="10" id="KW-0969">Cilium</keyword>
<dbReference type="InterPro" id="IPR001172">
    <property type="entry name" value="FliN_T3SS_HrcQb"/>
</dbReference>
<keyword evidence="5" id="KW-0283">Flagellar rotation</keyword>
<name>A0A9E8RWX6_9BACI</name>
<evidence type="ECO:0000256" key="3">
    <source>
        <dbReference type="ARBA" id="ARBA00022475"/>
    </source>
</evidence>
<sequence>MMSDGLLSQEEIDSLLNGEPTESEEKMTNSSEELLTDVEQDALGEIGNISFGNSATALSSLLNQKVDITTPTVSIIQKENLEKEFPKPYVAVVVDYTTGFSGSNLLVINRRDASIIADLMLGGTGENVSEEINELQLSAVQEAMNQMMGSAATSMSTIFDKRVEISPPIIDLLNIPEKEGIDKIPEDDPIVKIGFKLIVGDLINSTIMQLLPIRFAKMMVSNLMSDSTDHSKQKAPQVEAKMEENDPLIEQPYSSELIEQTVEDRIPPARKKSEPKVKKSVQPAIFQDFQESVQKVDEPRNLQMLFDIPLQVTVELGRTKKIVKDILDLSPGSIIELDKLAGEPVDILVNNRLIAKGEVVVIEENFGVRVTEILSKSERMKRMK</sequence>
<dbReference type="GO" id="GO:0006935">
    <property type="term" value="P:chemotaxis"/>
    <property type="evidence" value="ECO:0007669"/>
    <property type="project" value="UniProtKB-KW"/>
</dbReference>
<dbReference type="SUPFAM" id="SSF101801">
    <property type="entry name" value="Surface presentation of antigens (SPOA)"/>
    <property type="match status" value="1"/>
</dbReference>
<evidence type="ECO:0000256" key="5">
    <source>
        <dbReference type="ARBA" id="ARBA00022779"/>
    </source>
</evidence>
<keyword evidence="4" id="KW-0145">Chemotaxis</keyword>